<dbReference type="PANTHER" id="PTHR43708">
    <property type="entry name" value="CONSERVED EXPRESSED OXIDOREDUCTASE (EUROFUNG)"/>
    <property type="match status" value="1"/>
</dbReference>
<evidence type="ECO:0000259" key="2">
    <source>
        <dbReference type="Pfam" id="PF21378"/>
    </source>
</evidence>
<dbReference type="InterPro" id="IPR000683">
    <property type="entry name" value="Gfo/Idh/MocA-like_OxRdtase_N"/>
</dbReference>
<dbReference type="Proteomes" id="UP001223079">
    <property type="component" value="Unassembled WGS sequence"/>
</dbReference>
<organism evidence="3 4">
    <name type="scientific">Streptococcus moroccensis</name>
    <dbReference type="NCBI Taxonomy" id="1451356"/>
    <lineage>
        <taxon>Bacteria</taxon>
        <taxon>Bacillati</taxon>
        <taxon>Bacillota</taxon>
        <taxon>Bacilli</taxon>
        <taxon>Lactobacillales</taxon>
        <taxon>Streptococcaceae</taxon>
        <taxon>Streptococcus</taxon>
    </lineage>
</organism>
<dbReference type="SUPFAM" id="SSF55347">
    <property type="entry name" value="Glyceraldehyde-3-phosphate dehydrogenase-like, C-terminal domain"/>
    <property type="match status" value="1"/>
</dbReference>
<reference evidence="3 4" key="1">
    <citation type="submission" date="2023-07" db="EMBL/GenBank/DDBJ databases">
        <title>Genomic Encyclopedia of Type Strains, Phase IV (KMG-IV): sequencing the most valuable type-strain genomes for metagenomic binning, comparative biology and taxonomic classification.</title>
        <authorList>
            <person name="Goeker M."/>
        </authorList>
    </citation>
    <scope>NUCLEOTIDE SEQUENCE [LARGE SCALE GENOMIC DNA]</scope>
    <source>
        <strain evidence="3 4">DSM 105143</strain>
    </source>
</reference>
<evidence type="ECO:0000313" key="3">
    <source>
        <dbReference type="EMBL" id="MDQ0222058.1"/>
    </source>
</evidence>
<comment type="caution">
    <text evidence="3">The sequence shown here is derived from an EMBL/GenBank/DDBJ whole genome shotgun (WGS) entry which is preliminary data.</text>
</comment>
<sequence length="309" mass="34481">MLKIGLVGLGSIAQKAYLPYLRQLTDVEWHICTRNAEIKDQVVSLFAQVKSYATIKDLVAADLDGVMIHAATHIHVEIASQFLTAGIPVYMDKPLAESYADAKHLYDLAEEHETFLMTGFNRRFAPRVTELKTVSNKTKIFVEKNDVNRPGDLQFKLFDFFIHPLDTALYLLDDEPVSGQFHYHKDGDFLSQISIVLHSASTTVMVGMNLQSGSRKEVMEVQSPEGSYHLQDLTDLTVHQESDQFLKGFGSWARTLEKRGFEGIVDAFLAAIKTGDNPVSPTSSLLSHWICDQINCSETTSGTLDVTLP</sequence>
<dbReference type="RefSeq" id="WP_307121280.1">
    <property type="nucleotide sequence ID" value="NZ_JAUSTM010000004.1"/>
</dbReference>
<protein>
    <submittedName>
        <fullName evidence="3">Virulence factor</fullName>
    </submittedName>
</protein>
<dbReference type="InterPro" id="IPR051317">
    <property type="entry name" value="Gfo/Idh/MocA_oxidoreduct"/>
</dbReference>
<feature type="domain" description="YceM-like C-terminal" evidence="2">
    <location>
        <begin position="135"/>
        <end position="239"/>
    </location>
</feature>
<dbReference type="EMBL" id="JAUSTM010000004">
    <property type="protein sequence ID" value="MDQ0222058.1"/>
    <property type="molecule type" value="Genomic_DNA"/>
</dbReference>
<dbReference type="InterPro" id="IPR036291">
    <property type="entry name" value="NAD(P)-bd_dom_sf"/>
</dbReference>
<feature type="domain" description="Gfo/Idh/MocA-like oxidoreductase N-terminal" evidence="1">
    <location>
        <begin position="2"/>
        <end position="120"/>
    </location>
</feature>
<dbReference type="Gene3D" id="3.40.50.720">
    <property type="entry name" value="NAD(P)-binding Rossmann-like Domain"/>
    <property type="match status" value="1"/>
</dbReference>
<evidence type="ECO:0000259" key="1">
    <source>
        <dbReference type="Pfam" id="PF01408"/>
    </source>
</evidence>
<keyword evidence="4" id="KW-1185">Reference proteome</keyword>
<proteinExistence type="predicted"/>
<dbReference type="Pfam" id="PF01408">
    <property type="entry name" value="GFO_IDH_MocA"/>
    <property type="match status" value="1"/>
</dbReference>
<dbReference type="SUPFAM" id="SSF51735">
    <property type="entry name" value="NAD(P)-binding Rossmann-fold domains"/>
    <property type="match status" value="1"/>
</dbReference>
<dbReference type="PANTHER" id="PTHR43708:SF4">
    <property type="entry name" value="OXIDOREDUCTASE YCEM-RELATED"/>
    <property type="match status" value="1"/>
</dbReference>
<accession>A0ABT9YPY4</accession>
<evidence type="ECO:0000313" key="4">
    <source>
        <dbReference type="Proteomes" id="UP001223079"/>
    </source>
</evidence>
<name>A0ABT9YPY4_9STRE</name>
<dbReference type="Pfam" id="PF21378">
    <property type="entry name" value="YceM-like_C"/>
    <property type="match status" value="1"/>
</dbReference>
<gene>
    <name evidence="3" type="ORF">J2S23_000595</name>
</gene>
<dbReference type="InterPro" id="IPR048477">
    <property type="entry name" value="YceM-like_C"/>
</dbReference>
<dbReference type="Gene3D" id="3.30.360.10">
    <property type="entry name" value="Dihydrodipicolinate Reductase, domain 2"/>
    <property type="match status" value="1"/>
</dbReference>